<dbReference type="GeneTree" id="ENSGT00390000016326"/>
<protein>
    <recommendedName>
        <fullName evidence="4 7">Protein pelota homolog</fullName>
    </recommendedName>
</protein>
<comment type="cofactor">
    <cofactor evidence="1 7">
        <name>a divalent metal cation</name>
        <dbReference type="ChEBI" id="CHEBI:60240"/>
    </cofactor>
</comment>
<dbReference type="GO" id="GO:0032790">
    <property type="term" value="P:ribosome disassembly"/>
    <property type="evidence" value="ECO:0007669"/>
    <property type="project" value="TreeGrafter"/>
</dbReference>
<dbReference type="SUPFAM" id="SSF53137">
    <property type="entry name" value="Translational machinery components"/>
    <property type="match status" value="1"/>
</dbReference>
<evidence type="ECO:0000256" key="2">
    <source>
        <dbReference type="ARBA" id="ARBA00004496"/>
    </source>
</evidence>
<dbReference type="GO" id="GO:0071025">
    <property type="term" value="P:RNA surveillance"/>
    <property type="evidence" value="ECO:0007669"/>
    <property type="project" value="InterPro"/>
</dbReference>
<keyword evidence="6 7" id="KW-0479">Metal-binding</keyword>
<comment type="subcellular location">
    <subcellularLocation>
        <location evidence="2 7">Cytoplasm</location>
    </subcellularLocation>
</comment>
<dbReference type="NCBIfam" id="TIGR00111">
    <property type="entry name" value="pelota"/>
    <property type="match status" value="1"/>
</dbReference>
<dbReference type="InterPro" id="IPR058547">
    <property type="entry name" value="Pelota_N"/>
</dbReference>
<dbReference type="SUPFAM" id="SSF55315">
    <property type="entry name" value="L30e-like"/>
    <property type="match status" value="1"/>
</dbReference>
<evidence type="ECO:0000256" key="4">
    <source>
        <dbReference type="ARBA" id="ARBA00022104"/>
    </source>
</evidence>
<dbReference type="AlphaFoldDB" id="A0A4W5MA42"/>
<evidence type="ECO:0000256" key="3">
    <source>
        <dbReference type="ARBA" id="ARBA00009504"/>
    </source>
</evidence>
<dbReference type="FunFam" id="3.30.1330.30:FF:000008">
    <property type="entry name" value="Protein pelota homolog"/>
    <property type="match status" value="1"/>
</dbReference>
<keyword evidence="10" id="KW-1185">Reference proteome</keyword>
<dbReference type="GO" id="GO:0070481">
    <property type="term" value="P:nuclear-transcribed mRNA catabolic process, non-stop decay"/>
    <property type="evidence" value="ECO:0007669"/>
    <property type="project" value="InterPro"/>
</dbReference>
<dbReference type="GO" id="GO:0005737">
    <property type="term" value="C:cytoplasm"/>
    <property type="evidence" value="ECO:0007669"/>
    <property type="project" value="UniProtKB-SubCell"/>
</dbReference>
<dbReference type="PANTHER" id="PTHR10853">
    <property type="entry name" value="PELOTA"/>
    <property type="match status" value="1"/>
</dbReference>
<dbReference type="Gene3D" id="2.30.30.870">
    <property type="entry name" value="Pelota, domain A"/>
    <property type="match status" value="1"/>
</dbReference>
<comment type="function">
    <text evidence="7">Component of the Pelota-HBS1L complex, a complex that recognizes stalled ribosomes and triggers the No-Go Decay (NGD) pathway. In the Pelota-HBS1L complex, pelo recognizes ribosomes stalled at the 3' end of an mRNA and engages stalled ribosomes by destabilizing mRNA in the mRNA channel.</text>
</comment>
<sequence length="369" mass="41654">MKLVETMPRVQVTLMPEEAEDMWHTYNLLQIGDSLMASTIRKVQTESSTGSVGSSRVRTTLCVCVDTIDFDSQACQLRVKGTNIQENQYVKMGAYHTIELELNRKFTLAKKIWDSVVLDRIEQACDPTQKADVAAVVMQEGLANLVLVTPAMTLLRAKVEVTIPRKRRGSCTQHEKALDRFYEAVMQGILRHINFDVVKCILVASPGFVKDQFMAYLFREAVRQDSKILLENRPKFMLVHSSSGHKYSLKGNKYCNLFMLCLLCDSQAAGEVKALEDFYKMLQHEPDRAFYGLAHMEKASEALAIDILLISDKLFRHQDVTTRSRYVRLVDSVRDNGGTLTQLSGVAAILRFPIADLSEPEDDSSSDEE</sequence>
<dbReference type="Pfam" id="PF03464">
    <property type="entry name" value="eRF1_2"/>
    <property type="match status" value="1"/>
</dbReference>
<dbReference type="Pfam" id="PF03465">
    <property type="entry name" value="eRF1_3"/>
    <property type="match status" value="1"/>
</dbReference>
<name>A0A4W5MA42_9TELE</name>
<dbReference type="InterPro" id="IPR038069">
    <property type="entry name" value="Pelota/DOM34_N"/>
</dbReference>
<comment type="similarity">
    <text evidence="3 7">Belongs to the eukaryotic release factor 1 family. Pelota subfamily.</text>
</comment>
<dbReference type="GO" id="GO:0070966">
    <property type="term" value="P:nuclear-transcribed mRNA catabolic process, no-go decay"/>
    <property type="evidence" value="ECO:0007669"/>
    <property type="project" value="InterPro"/>
</dbReference>
<evidence type="ECO:0000256" key="5">
    <source>
        <dbReference type="ARBA" id="ARBA00022490"/>
    </source>
</evidence>
<evidence type="ECO:0000313" key="10">
    <source>
        <dbReference type="Proteomes" id="UP000314982"/>
    </source>
</evidence>
<dbReference type="InterPro" id="IPR004405">
    <property type="entry name" value="TF_pelota"/>
</dbReference>
<dbReference type="InterPro" id="IPR005142">
    <property type="entry name" value="eRF1_3"/>
</dbReference>
<dbReference type="SUPFAM" id="SSF159065">
    <property type="entry name" value="Dom34/Pelota N-terminal domain-like"/>
    <property type="match status" value="1"/>
</dbReference>
<organism evidence="9 10">
    <name type="scientific">Hucho hucho</name>
    <name type="common">huchen</name>
    <dbReference type="NCBI Taxonomy" id="62062"/>
    <lineage>
        <taxon>Eukaryota</taxon>
        <taxon>Metazoa</taxon>
        <taxon>Chordata</taxon>
        <taxon>Craniata</taxon>
        <taxon>Vertebrata</taxon>
        <taxon>Euteleostomi</taxon>
        <taxon>Actinopterygii</taxon>
        <taxon>Neopterygii</taxon>
        <taxon>Teleostei</taxon>
        <taxon>Protacanthopterygii</taxon>
        <taxon>Salmoniformes</taxon>
        <taxon>Salmonidae</taxon>
        <taxon>Salmoninae</taxon>
        <taxon>Hucho</taxon>
    </lineage>
</organism>
<dbReference type="InterPro" id="IPR005141">
    <property type="entry name" value="eRF1_2"/>
</dbReference>
<dbReference type="GO" id="GO:0046872">
    <property type="term" value="F:metal ion binding"/>
    <property type="evidence" value="ECO:0007669"/>
    <property type="project" value="UniProtKB-KW"/>
</dbReference>
<dbReference type="Gene3D" id="3.30.1330.30">
    <property type="match status" value="1"/>
</dbReference>
<reference evidence="9" key="2">
    <citation type="submission" date="2025-08" db="UniProtKB">
        <authorList>
            <consortium name="Ensembl"/>
        </authorList>
    </citation>
    <scope>IDENTIFICATION</scope>
</reference>
<dbReference type="Ensembl" id="ENSHHUT00000035567.1">
    <property type="protein sequence ID" value="ENSHHUP00000034200.1"/>
    <property type="gene ID" value="ENSHHUG00000021465.1"/>
</dbReference>
<reference evidence="10" key="1">
    <citation type="submission" date="2018-06" db="EMBL/GenBank/DDBJ databases">
        <title>Genome assembly of Danube salmon.</title>
        <authorList>
            <person name="Macqueen D.J."/>
            <person name="Gundappa M.K."/>
        </authorList>
    </citation>
    <scope>NUCLEOTIDE SEQUENCE [LARGE SCALE GENOMIC DNA]</scope>
</reference>
<dbReference type="Pfam" id="PF26356">
    <property type="entry name" value="Pelota_N"/>
    <property type="match status" value="1"/>
</dbReference>
<evidence type="ECO:0000313" key="9">
    <source>
        <dbReference type="Ensembl" id="ENSHHUP00000034200.1"/>
    </source>
</evidence>
<evidence type="ECO:0000256" key="7">
    <source>
        <dbReference type="RuleBase" id="RU362019"/>
    </source>
</evidence>
<dbReference type="InterPro" id="IPR042226">
    <property type="entry name" value="eFR1_2_sf"/>
</dbReference>
<dbReference type="PANTHER" id="PTHR10853:SF0">
    <property type="entry name" value="PROTEIN PELOTA HOMOLOG"/>
    <property type="match status" value="1"/>
</dbReference>
<evidence type="ECO:0000259" key="8">
    <source>
        <dbReference type="SMART" id="SM01194"/>
    </source>
</evidence>
<proteinExistence type="inferred from homology"/>
<dbReference type="Gene3D" id="3.30.420.60">
    <property type="entry name" value="eRF1 domain 2"/>
    <property type="match status" value="1"/>
</dbReference>
<dbReference type="FunFam" id="3.30.420.60:FF:000002">
    <property type="entry name" value="Protein pelota homolog"/>
    <property type="match status" value="1"/>
</dbReference>
<evidence type="ECO:0000256" key="6">
    <source>
        <dbReference type="ARBA" id="ARBA00022723"/>
    </source>
</evidence>
<reference evidence="9" key="3">
    <citation type="submission" date="2025-09" db="UniProtKB">
        <authorList>
            <consortium name="Ensembl"/>
        </authorList>
    </citation>
    <scope>IDENTIFICATION</scope>
</reference>
<dbReference type="FunFam" id="2.30.30.870:FF:000001">
    <property type="entry name" value="Protein pelota homolog"/>
    <property type="match status" value="1"/>
</dbReference>
<evidence type="ECO:0000256" key="1">
    <source>
        <dbReference type="ARBA" id="ARBA00001968"/>
    </source>
</evidence>
<feature type="domain" description="eRF1/Pelota-like N-terminal" evidence="8">
    <location>
        <begin position="1"/>
        <end position="126"/>
    </location>
</feature>
<accession>A0A4W5MA42</accession>
<keyword evidence="5 7" id="KW-0963">Cytoplasm</keyword>
<dbReference type="SMART" id="SM01194">
    <property type="entry name" value="eRF1_1"/>
    <property type="match status" value="1"/>
</dbReference>
<dbReference type="GO" id="GO:0070651">
    <property type="term" value="P:nonfunctional rRNA decay"/>
    <property type="evidence" value="ECO:0007669"/>
    <property type="project" value="TreeGrafter"/>
</dbReference>
<dbReference type="InterPro" id="IPR005140">
    <property type="entry name" value="eRF1_Pelota-like_N"/>
</dbReference>
<dbReference type="Proteomes" id="UP000314982">
    <property type="component" value="Unassembled WGS sequence"/>
</dbReference>
<dbReference type="InterPro" id="IPR029064">
    <property type="entry name" value="Ribosomal_eL30-like_sf"/>
</dbReference>